<organism evidence="1 2">
    <name type="scientific">Candidatus Daviesbacteria bacterium RIFCSPHIGHO2_12_FULL_37_11</name>
    <dbReference type="NCBI Taxonomy" id="1797777"/>
    <lineage>
        <taxon>Bacteria</taxon>
        <taxon>Candidatus Daviesiibacteriota</taxon>
    </lineage>
</organism>
<dbReference type="PANTHER" id="PTHR38826">
    <property type="entry name" value="RIBONUCLEASE VAPC13"/>
    <property type="match status" value="1"/>
</dbReference>
<dbReference type="InterPro" id="IPR052106">
    <property type="entry name" value="PINc/VapC_TA"/>
</dbReference>
<accession>A0A1F5KBW6</accession>
<sequence>MRLISSNVILNFLTRGEGADKCLALFKKLSLDGTEAITTEAVIVKVINILSGDKFELSPEEIRGKMTPILALEGLRLRHKRRILLALDIWVKYKVLDFTDALVVAYMKRDEINEIYSYDKDFDQLPQIKRIEP</sequence>
<proteinExistence type="predicted"/>
<comment type="caution">
    <text evidence="1">The sequence shown here is derived from an EMBL/GenBank/DDBJ whole genome shotgun (WGS) entry which is preliminary data.</text>
</comment>
<dbReference type="PANTHER" id="PTHR38826:SF5">
    <property type="entry name" value="RIBONUCLEASE VAPC13"/>
    <property type="match status" value="1"/>
</dbReference>
<dbReference type="AlphaFoldDB" id="A0A1F5KBW6"/>
<gene>
    <name evidence="1" type="ORF">A3F00_00450</name>
</gene>
<evidence type="ECO:0000313" key="2">
    <source>
        <dbReference type="Proteomes" id="UP000176527"/>
    </source>
</evidence>
<dbReference type="Proteomes" id="UP000176527">
    <property type="component" value="Unassembled WGS sequence"/>
</dbReference>
<reference evidence="1 2" key="1">
    <citation type="journal article" date="2016" name="Nat. Commun.">
        <title>Thousands of microbial genomes shed light on interconnected biogeochemical processes in an aquifer system.</title>
        <authorList>
            <person name="Anantharaman K."/>
            <person name="Brown C.T."/>
            <person name="Hug L.A."/>
            <person name="Sharon I."/>
            <person name="Castelle C.J."/>
            <person name="Probst A.J."/>
            <person name="Thomas B.C."/>
            <person name="Singh A."/>
            <person name="Wilkins M.J."/>
            <person name="Karaoz U."/>
            <person name="Brodie E.L."/>
            <person name="Williams K.H."/>
            <person name="Hubbard S.S."/>
            <person name="Banfield J.F."/>
        </authorList>
    </citation>
    <scope>NUCLEOTIDE SEQUENCE [LARGE SCALE GENOMIC DNA]</scope>
</reference>
<dbReference type="Gene3D" id="3.40.50.1010">
    <property type="entry name" value="5'-nuclease"/>
    <property type="match status" value="1"/>
</dbReference>
<dbReference type="InterPro" id="IPR029060">
    <property type="entry name" value="PIN-like_dom_sf"/>
</dbReference>
<evidence type="ECO:0000313" key="1">
    <source>
        <dbReference type="EMBL" id="OGE38442.1"/>
    </source>
</evidence>
<dbReference type="SUPFAM" id="SSF88723">
    <property type="entry name" value="PIN domain-like"/>
    <property type="match status" value="1"/>
</dbReference>
<name>A0A1F5KBW6_9BACT</name>
<dbReference type="EMBL" id="MFDE01000020">
    <property type="protein sequence ID" value="OGE38442.1"/>
    <property type="molecule type" value="Genomic_DNA"/>
</dbReference>
<protein>
    <submittedName>
        <fullName evidence="1">Uncharacterized protein</fullName>
    </submittedName>
</protein>